<name>A0A444XDA8_ARAHY</name>
<feature type="compositionally biased region" description="Basic residues" evidence="1">
    <location>
        <begin position="177"/>
        <end position="192"/>
    </location>
</feature>
<feature type="compositionally biased region" description="Basic and acidic residues" evidence="1">
    <location>
        <begin position="144"/>
        <end position="153"/>
    </location>
</feature>
<dbReference type="Proteomes" id="UP000289738">
    <property type="component" value="Chromosome B09"/>
</dbReference>
<organism evidence="3 4">
    <name type="scientific">Arachis hypogaea</name>
    <name type="common">Peanut</name>
    <dbReference type="NCBI Taxonomy" id="3818"/>
    <lineage>
        <taxon>Eukaryota</taxon>
        <taxon>Viridiplantae</taxon>
        <taxon>Streptophyta</taxon>
        <taxon>Embryophyta</taxon>
        <taxon>Tracheophyta</taxon>
        <taxon>Spermatophyta</taxon>
        <taxon>Magnoliopsida</taxon>
        <taxon>eudicotyledons</taxon>
        <taxon>Gunneridae</taxon>
        <taxon>Pentapetalae</taxon>
        <taxon>rosids</taxon>
        <taxon>fabids</taxon>
        <taxon>Fabales</taxon>
        <taxon>Fabaceae</taxon>
        <taxon>Papilionoideae</taxon>
        <taxon>50 kb inversion clade</taxon>
        <taxon>dalbergioids sensu lato</taxon>
        <taxon>Dalbergieae</taxon>
        <taxon>Pterocarpus clade</taxon>
        <taxon>Arachis</taxon>
    </lineage>
</organism>
<evidence type="ECO:0000313" key="4">
    <source>
        <dbReference type="Proteomes" id="UP000289738"/>
    </source>
</evidence>
<feature type="domain" description="Zinc knuckle CX2CX4HX4C" evidence="2">
    <location>
        <begin position="95"/>
        <end position="141"/>
    </location>
</feature>
<accession>A0A444XDA8</accession>
<feature type="region of interest" description="Disordered" evidence="1">
    <location>
        <begin position="144"/>
        <end position="192"/>
    </location>
</feature>
<dbReference type="EMBL" id="SDMP01000019">
    <property type="protein sequence ID" value="RYQ87721.1"/>
    <property type="molecule type" value="Genomic_DNA"/>
</dbReference>
<dbReference type="InterPro" id="IPR040256">
    <property type="entry name" value="At4g02000-like"/>
</dbReference>
<protein>
    <recommendedName>
        <fullName evidence="2">Zinc knuckle CX2CX4HX4C domain-containing protein</fullName>
    </recommendedName>
</protein>
<reference evidence="3 4" key="1">
    <citation type="submission" date="2019-01" db="EMBL/GenBank/DDBJ databases">
        <title>Sequencing of cultivated peanut Arachis hypogaea provides insights into genome evolution and oil improvement.</title>
        <authorList>
            <person name="Chen X."/>
        </authorList>
    </citation>
    <scope>NUCLEOTIDE SEQUENCE [LARGE SCALE GENOMIC DNA]</scope>
    <source>
        <strain evidence="4">cv. Fuhuasheng</strain>
        <tissue evidence="3">Leaves</tissue>
    </source>
</reference>
<dbReference type="PANTHER" id="PTHR31286">
    <property type="entry name" value="GLYCINE-RICH CELL WALL STRUCTURAL PROTEIN 1.8-LIKE"/>
    <property type="match status" value="1"/>
</dbReference>
<dbReference type="Pfam" id="PF14392">
    <property type="entry name" value="zf-CCHC_4"/>
    <property type="match status" value="1"/>
</dbReference>
<dbReference type="InterPro" id="IPR025836">
    <property type="entry name" value="Zn_knuckle_CX2CX4HX4C"/>
</dbReference>
<keyword evidence="4" id="KW-1185">Reference proteome</keyword>
<gene>
    <name evidence="3" type="ORF">Ahy_B09g095257</name>
</gene>
<proteinExistence type="predicted"/>
<sequence>MEAATSEPIKEHVQTTEVEEEIEEYIEYEEKDVKKGVQKCKHNVVDSDMKHARALQNKTLRRKIVNIRGRVKECNLYSAGPGKGSFIKENIQMNLAEPVRKGIHMGSKEDEQTWVDFRFERLPTFCYYCGLIGHDEVSCEKHEAEEDGGRAKSNELGTWLRADNRNKNGAARTTKANGRKRTSSWSKRNKTS</sequence>
<evidence type="ECO:0000256" key="1">
    <source>
        <dbReference type="SAM" id="MobiDB-lite"/>
    </source>
</evidence>
<evidence type="ECO:0000313" key="3">
    <source>
        <dbReference type="EMBL" id="RYQ87721.1"/>
    </source>
</evidence>
<dbReference type="PANTHER" id="PTHR31286:SF167">
    <property type="entry name" value="OS09G0268800 PROTEIN"/>
    <property type="match status" value="1"/>
</dbReference>
<dbReference type="AlphaFoldDB" id="A0A444XDA8"/>
<comment type="caution">
    <text evidence="3">The sequence shown here is derived from an EMBL/GenBank/DDBJ whole genome shotgun (WGS) entry which is preliminary data.</text>
</comment>
<evidence type="ECO:0000259" key="2">
    <source>
        <dbReference type="Pfam" id="PF14392"/>
    </source>
</evidence>
<dbReference type="STRING" id="3818.A0A444XDA8"/>